<protein>
    <submittedName>
        <fullName evidence="2">Uncharacterized protein</fullName>
    </submittedName>
</protein>
<feature type="region of interest" description="Disordered" evidence="1">
    <location>
        <begin position="1"/>
        <end position="26"/>
    </location>
</feature>
<feature type="region of interest" description="Disordered" evidence="1">
    <location>
        <begin position="54"/>
        <end position="74"/>
    </location>
</feature>
<organism evidence="2 3">
    <name type="scientific">Colletotrichum lupini</name>
    <dbReference type="NCBI Taxonomy" id="145971"/>
    <lineage>
        <taxon>Eukaryota</taxon>
        <taxon>Fungi</taxon>
        <taxon>Dikarya</taxon>
        <taxon>Ascomycota</taxon>
        <taxon>Pezizomycotina</taxon>
        <taxon>Sordariomycetes</taxon>
        <taxon>Hypocreomycetidae</taxon>
        <taxon>Glomerellales</taxon>
        <taxon>Glomerellaceae</taxon>
        <taxon>Colletotrichum</taxon>
        <taxon>Colletotrichum acutatum species complex</taxon>
    </lineage>
</organism>
<dbReference type="Proteomes" id="UP000830671">
    <property type="component" value="Chromosome 10"/>
</dbReference>
<proteinExistence type="predicted"/>
<reference evidence="2" key="1">
    <citation type="journal article" date="2021" name="Mol. Plant Microbe Interact.">
        <title>Complete Genome Sequence of the Plant-Pathogenic Fungus Colletotrichum lupini.</title>
        <authorList>
            <person name="Baroncelli R."/>
            <person name="Pensec F."/>
            <person name="Da Lio D."/>
            <person name="Boufleur T."/>
            <person name="Vicente I."/>
            <person name="Sarrocco S."/>
            <person name="Picot A."/>
            <person name="Baraldi E."/>
            <person name="Sukno S."/>
            <person name="Thon M."/>
            <person name="Le Floch G."/>
        </authorList>
    </citation>
    <scope>NUCLEOTIDE SEQUENCE</scope>
    <source>
        <strain evidence="2">IMI 504893</strain>
    </source>
</reference>
<sequence>MRILSVRSIASPSAPTAERDSRRRPTITQLPWAQQRLRPTSLVKASPTLTMHMDGGLSSERHLSSSLHTQYTPANPEQSWDEIVGLAQQTAGTLHFCGIAAYSLYQWVCLVKARIPIVSEARRPGISLPPNLADTQETDLDCVVGRIVKWKPNSRLSPENANIDDGALMSVDHVLPLSAITAGRPRWDGLWWLLVGTVSSQVDGQGNESLAIRTRYSYSTKLASSSPGTHGGREGKVVWRKRRLTVPVLCRAVLYVPYKVYHSRCWQANSSDGVEVRTMCKMGRPRPLPALVNIEYLLFGWLLLQRSKSLFKVLPSALLSTLALFVLCRGLLLLRGRARWIIGQISVMRRYGQFCAVQPLQTLAGGGHWARPGGAPPSQIPSPGFSRWTVTQWALSLGHWQLAKTGQVRGHWWATANAGYSLPGLTFPRRVPFRGLAQTCTNACTHRPSSCPTSTNTPESELRTTNGADPSSPSNSLHKHGSVGLADEMDNVSWKNPNPDEMIIGGNLHLQHPLVEIPRQPPPCNAPTLAAHVFDAFDLSPWPGLPPATCSQESIMLYKVALTRVTTRVASNTPVRMAPFDNLDHYHRTESKLDSLIALDVSSESNANDTTAIPHAFKFQQAAVVGPTPAYSRYHSPTGLPLERPDLVPFPSAPSLLDFHLPHAIVWMAENTRPMGADAGVVSLSRMSHEIWSSSETTMHNDPGSGKINTINTESRFHGTRAQLRRAGGNLLTGCYCLSTGKPAAVNISATRQVGLVSADQPVTQSFDQNALGGHASPANGLALSD</sequence>
<accession>A0A9Q8WAP1</accession>
<feature type="region of interest" description="Disordered" evidence="1">
    <location>
        <begin position="445"/>
        <end position="482"/>
    </location>
</feature>
<evidence type="ECO:0000313" key="2">
    <source>
        <dbReference type="EMBL" id="UQC75832.1"/>
    </source>
</evidence>
<evidence type="ECO:0000313" key="3">
    <source>
        <dbReference type="Proteomes" id="UP000830671"/>
    </source>
</evidence>
<dbReference type="KEGG" id="clup:CLUP02_17341"/>
<name>A0A9Q8WAP1_9PEZI</name>
<dbReference type="RefSeq" id="XP_049137477.1">
    <property type="nucleotide sequence ID" value="XM_049296253.1"/>
</dbReference>
<dbReference type="GeneID" id="73351263"/>
<dbReference type="AlphaFoldDB" id="A0A9Q8WAP1"/>
<evidence type="ECO:0000256" key="1">
    <source>
        <dbReference type="SAM" id="MobiDB-lite"/>
    </source>
</evidence>
<feature type="compositionally biased region" description="Polar residues" evidence="1">
    <location>
        <begin position="445"/>
        <end position="476"/>
    </location>
</feature>
<keyword evidence="3" id="KW-1185">Reference proteome</keyword>
<dbReference type="EMBL" id="CP019472">
    <property type="protein sequence ID" value="UQC75832.1"/>
    <property type="molecule type" value="Genomic_DNA"/>
</dbReference>
<gene>
    <name evidence="2" type="ORF">CLUP02_17341</name>
</gene>